<dbReference type="EMBL" id="MINH01000021">
    <property type="protein sequence ID" value="POG04925.1"/>
    <property type="molecule type" value="Genomic_DNA"/>
</dbReference>
<sequence length="109" mass="11850">MEITRVTLNEHIVNIENVIVIMRKALQQHYSGLGLLATCSRPTSVQVGDLSGLQTTCLMMASGKKVLKHTLVTAVGGQASYSLEYAAVPEVFSDHLDEFSSLLRSLNSD</sequence>
<evidence type="ECO:0000313" key="2">
    <source>
        <dbReference type="Proteomes" id="UP000237230"/>
    </source>
</evidence>
<dbReference type="Pfam" id="PF16304">
    <property type="entry name" value="DUF4946"/>
    <property type="match status" value="1"/>
</dbReference>
<dbReference type="InterPro" id="IPR032543">
    <property type="entry name" value="DUF4946"/>
</dbReference>
<name>A0A2S3WUE6_PSEPU</name>
<proteinExistence type="predicted"/>
<gene>
    <name evidence="1" type="ORF">BGP84_18680</name>
</gene>
<reference evidence="1 2" key="1">
    <citation type="submission" date="2016-08" db="EMBL/GenBank/DDBJ databases">
        <authorList>
            <person name="Seilhamer J.J."/>
        </authorList>
    </citation>
    <scope>NUCLEOTIDE SEQUENCE [LARGE SCALE GENOMIC DNA]</scope>
    <source>
        <strain evidence="1 2">KH-21-114</strain>
    </source>
</reference>
<dbReference type="Proteomes" id="UP000237230">
    <property type="component" value="Unassembled WGS sequence"/>
</dbReference>
<protein>
    <submittedName>
        <fullName evidence="1">Uncharacterized protein</fullName>
    </submittedName>
</protein>
<accession>A0A2S3WUE6</accession>
<dbReference type="AlphaFoldDB" id="A0A2S3WUE6"/>
<comment type="caution">
    <text evidence="1">The sequence shown here is derived from an EMBL/GenBank/DDBJ whole genome shotgun (WGS) entry which is preliminary data.</text>
</comment>
<evidence type="ECO:0000313" key="1">
    <source>
        <dbReference type="EMBL" id="POG04925.1"/>
    </source>
</evidence>
<organism evidence="1 2">
    <name type="scientific">Pseudomonas putida</name>
    <name type="common">Arthrobacter siderocapsulatus</name>
    <dbReference type="NCBI Taxonomy" id="303"/>
    <lineage>
        <taxon>Bacteria</taxon>
        <taxon>Pseudomonadati</taxon>
        <taxon>Pseudomonadota</taxon>
        <taxon>Gammaproteobacteria</taxon>
        <taxon>Pseudomonadales</taxon>
        <taxon>Pseudomonadaceae</taxon>
        <taxon>Pseudomonas</taxon>
    </lineage>
</organism>
<reference evidence="1 2" key="2">
    <citation type="submission" date="2018-03" db="EMBL/GenBank/DDBJ databases">
        <title>Draft genome of Pseudomonas putida strain KH-21-114.</title>
        <authorList>
            <person name="Yoshizawa S."/>
            <person name="Khan N.H."/>
            <person name="Nishimura M."/>
            <person name="Chiura H.X."/>
            <person name="Ogura Y."/>
            <person name="Hayashi T."/>
            <person name="Kogure K."/>
        </authorList>
    </citation>
    <scope>NUCLEOTIDE SEQUENCE [LARGE SCALE GENOMIC DNA]</scope>
    <source>
        <strain evidence="1 2">KH-21-114</strain>
    </source>
</reference>